<comment type="caution">
    <text evidence="6">The sequence shown here is derived from an EMBL/GenBank/DDBJ whole genome shotgun (WGS) entry which is preliminary data.</text>
</comment>
<gene>
    <name evidence="6" type="ORF">ABNW52_10950</name>
</gene>
<dbReference type="Gene3D" id="3.30.70.270">
    <property type="match status" value="1"/>
</dbReference>
<comment type="catalytic activity">
    <reaction evidence="2">
        <text>2 GTP = 3',3'-c-di-GMP + 2 diphosphate</text>
        <dbReference type="Rhea" id="RHEA:24898"/>
        <dbReference type="ChEBI" id="CHEBI:33019"/>
        <dbReference type="ChEBI" id="CHEBI:37565"/>
        <dbReference type="ChEBI" id="CHEBI:58805"/>
        <dbReference type="EC" id="2.7.7.65"/>
    </reaction>
</comment>
<sequence length="403" mass="43819">MPLSMLATPDSRFSLPQQVEAVCIKLVARRGLVAGLSAPSAAILLHFVLEAEGVLSQVPFWPWFTSLCLALGIQLLVDAWVLVHKPDARMLQRWPQLNAASLVLVGLAWGSAGWWLHSSSPLCTMMLYLVLAGVGALVMIVQSAFMLAVIAFEVALLLPGMLHGLFGVGRMAQYVGVASLLYFCLLCLYGWVVHRQLRHGVRASVQASLLNEDLMAANVRASNALQALKREHQQLQQALQTIERMAHIDELTQLPNRRAAMAALKLLVDAEQPAALVLLDVDHFKQVNDRYGHHAGDAVLRGVAERLLACLRQDDLLARFGGEEFVVILPHTEPADAHSLAQRLCDALAAQALPVEGASLAVTASFGVTPHQAGEALHGWLARADEAMYQSKHAGRNRVTLLP</sequence>
<dbReference type="PANTHER" id="PTHR45138">
    <property type="entry name" value="REGULATORY COMPONENTS OF SENSORY TRANSDUCTION SYSTEM"/>
    <property type="match status" value="1"/>
</dbReference>
<dbReference type="SUPFAM" id="SSF55073">
    <property type="entry name" value="Nucleotide cyclase"/>
    <property type="match status" value="1"/>
</dbReference>
<reference evidence="6" key="1">
    <citation type="submission" date="2024-06" db="EMBL/GenBank/DDBJ databases">
        <title>Genome sequence of Vogesella sp. MAHUQ-64.</title>
        <authorList>
            <person name="Huq M.A."/>
        </authorList>
    </citation>
    <scope>NUCLEOTIDE SEQUENCE</scope>
    <source>
        <strain evidence="6">MAHUQ-64</strain>
    </source>
</reference>
<dbReference type="GO" id="GO:0052621">
    <property type="term" value="F:diguanylate cyclase activity"/>
    <property type="evidence" value="ECO:0007669"/>
    <property type="project" value="UniProtKB-EC"/>
</dbReference>
<keyword evidence="6" id="KW-0548">Nucleotidyltransferase</keyword>
<dbReference type="PANTHER" id="PTHR45138:SF9">
    <property type="entry name" value="DIGUANYLATE CYCLASE DGCM-RELATED"/>
    <property type="match status" value="1"/>
</dbReference>
<keyword evidence="4" id="KW-1133">Transmembrane helix</keyword>
<keyword evidence="6" id="KW-0808">Transferase</keyword>
<dbReference type="Proteomes" id="UP001433638">
    <property type="component" value="Unassembled WGS sequence"/>
</dbReference>
<accession>A0ABV1M4H2</accession>
<keyword evidence="4" id="KW-0812">Transmembrane</keyword>
<evidence type="ECO:0000256" key="2">
    <source>
        <dbReference type="ARBA" id="ARBA00034247"/>
    </source>
</evidence>
<feature type="transmembrane region" description="Helical" evidence="4">
    <location>
        <begin position="61"/>
        <end position="83"/>
    </location>
</feature>
<dbReference type="InterPro" id="IPR029787">
    <property type="entry name" value="Nucleotide_cyclase"/>
</dbReference>
<keyword evidence="3" id="KW-0175">Coiled coil</keyword>
<dbReference type="CDD" id="cd01949">
    <property type="entry name" value="GGDEF"/>
    <property type="match status" value="1"/>
</dbReference>
<evidence type="ECO:0000256" key="4">
    <source>
        <dbReference type="SAM" id="Phobius"/>
    </source>
</evidence>
<feature type="transmembrane region" description="Helical" evidence="4">
    <location>
        <begin position="122"/>
        <end position="140"/>
    </location>
</feature>
<keyword evidence="4" id="KW-0472">Membrane</keyword>
<organism evidence="6 7">
    <name type="scientific">Vogesella oryzagri</name>
    <dbReference type="NCBI Taxonomy" id="3160864"/>
    <lineage>
        <taxon>Bacteria</taxon>
        <taxon>Pseudomonadati</taxon>
        <taxon>Pseudomonadota</taxon>
        <taxon>Betaproteobacteria</taxon>
        <taxon>Neisseriales</taxon>
        <taxon>Chromobacteriaceae</taxon>
        <taxon>Vogesella</taxon>
    </lineage>
</organism>
<dbReference type="PROSITE" id="PS50887">
    <property type="entry name" value="GGDEF"/>
    <property type="match status" value="1"/>
</dbReference>
<dbReference type="RefSeq" id="WP_349587520.1">
    <property type="nucleotide sequence ID" value="NZ_JBEFLD010000005.1"/>
</dbReference>
<feature type="transmembrane region" description="Helical" evidence="4">
    <location>
        <begin position="31"/>
        <end position="49"/>
    </location>
</feature>
<proteinExistence type="predicted"/>
<feature type="transmembrane region" description="Helical" evidence="4">
    <location>
        <begin position="95"/>
        <end position="116"/>
    </location>
</feature>
<dbReference type="Pfam" id="PF00990">
    <property type="entry name" value="GGDEF"/>
    <property type="match status" value="1"/>
</dbReference>
<evidence type="ECO:0000256" key="3">
    <source>
        <dbReference type="SAM" id="Coils"/>
    </source>
</evidence>
<feature type="domain" description="GGDEF" evidence="5">
    <location>
        <begin position="272"/>
        <end position="403"/>
    </location>
</feature>
<protein>
    <recommendedName>
        <fullName evidence="1">diguanylate cyclase</fullName>
        <ecNumber evidence="1">2.7.7.65</ecNumber>
    </recommendedName>
</protein>
<evidence type="ECO:0000259" key="5">
    <source>
        <dbReference type="PROSITE" id="PS50887"/>
    </source>
</evidence>
<evidence type="ECO:0000313" key="7">
    <source>
        <dbReference type="Proteomes" id="UP001433638"/>
    </source>
</evidence>
<dbReference type="EC" id="2.7.7.65" evidence="1"/>
<dbReference type="InterPro" id="IPR050469">
    <property type="entry name" value="Diguanylate_Cyclase"/>
</dbReference>
<dbReference type="NCBIfam" id="TIGR00254">
    <property type="entry name" value="GGDEF"/>
    <property type="match status" value="1"/>
</dbReference>
<name>A0ABV1M4H2_9NEIS</name>
<dbReference type="InterPro" id="IPR043128">
    <property type="entry name" value="Rev_trsase/Diguanyl_cyclase"/>
</dbReference>
<keyword evidence="7" id="KW-1185">Reference proteome</keyword>
<feature type="coiled-coil region" evidence="3">
    <location>
        <begin position="211"/>
        <end position="245"/>
    </location>
</feature>
<dbReference type="InterPro" id="IPR000160">
    <property type="entry name" value="GGDEF_dom"/>
</dbReference>
<evidence type="ECO:0000256" key="1">
    <source>
        <dbReference type="ARBA" id="ARBA00012528"/>
    </source>
</evidence>
<evidence type="ECO:0000313" key="6">
    <source>
        <dbReference type="EMBL" id="MEQ6291127.1"/>
    </source>
</evidence>
<dbReference type="SMART" id="SM00267">
    <property type="entry name" value="GGDEF"/>
    <property type="match status" value="1"/>
</dbReference>
<feature type="transmembrane region" description="Helical" evidence="4">
    <location>
        <begin position="172"/>
        <end position="192"/>
    </location>
</feature>
<dbReference type="EMBL" id="JBEFLD010000005">
    <property type="protein sequence ID" value="MEQ6291127.1"/>
    <property type="molecule type" value="Genomic_DNA"/>
</dbReference>